<dbReference type="InterPro" id="IPR013083">
    <property type="entry name" value="Znf_RING/FYVE/PHD"/>
</dbReference>
<dbReference type="GO" id="GO:0140566">
    <property type="term" value="F:histone reader activity"/>
    <property type="evidence" value="ECO:0007669"/>
    <property type="project" value="InterPro"/>
</dbReference>
<dbReference type="SUPFAM" id="SSF57903">
    <property type="entry name" value="FYVE/PHD zinc finger"/>
    <property type="match status" value="1"/>
</dbReference>
<evidence type="ECO:0000256" key="4">
    <source>
        <dbReference type="ARBA" id="ARBA00023015"/>
    </source>
</evidence>
<reference evidence="8" key="1">
    <citation type="submission" date="2020-05" db="EMBL/GenBank/DDBJ databases">
        <title>WGS assembly of Panicum virgatum.</title>
        <authorList>
            <person name="Lovell J.T."/>
            <person name="Jenkins J."/>
            <person name="Shu S."/>
            <person name="Juenger T.E."/>
            <person name="Schmutz J."/>
        </authorList>
    </citation>
    <scope>NUCLEOTIDE SEQUENCE</scope>
    <source>
        <strain evidence="8">AP13</strain>
    </source>
</reference>
<feature type="compositionally biased region" description="Basic and acidic residues" evidence="6">
    <location>
        <begin position="596"/>
        <end position="608"/>
    </location>
</feature>
<evidence type="ECO:0000256" key="5">
    <source>
        <dbReference type="ARBA" id="ARBA00023163"/>
    </source>
</evidence>
<feature type="region of interest" description="Disordered" evidence="6">
    <location>
        <begin position="396"/>
        <end position="534"/>
    </location>
</feature>
<keyword evidence="5" id="KW-0804">Transcription</keyword>
<dbReference type="Gene3D" id="3.30.40.10">
    <property type="entry name" value="Zinc/RING finger domain, C3HC4 (zinc finger)"/>
    <property type="match status" value="1"/>
</dbReference>
<proteinExistence type="predicted"/>
<feature type="compositionally biased region" description="Polar residues" evidence="6">
    <location>
        <begin position="333"/>
        <end position="344"/>
    </location>
</feature>
<dbReference type="InterPro" id="IPR056280">
    <property type="entry name" value="AIPP2-like_SPOC"/>
</dbReference>
<feature type="region of interest" description="Disordered" evidence="6">
    <location>
        <begin position="625"/>
        <end position="660"/>
    </location>
</feature>
<evidence type="ECO:0000313" key="8">
    <source>
        <dbReference type="EMBL" id="KAG2555919.1"/>
    </source>
</evidence>
<feature type="compositionally biased region" description="Polar residues" evidence="6">
    <location>
        <begin position="1000"/>
        <end position="1010"/>
    </location>
</feature>
<gene>
    <name evidence="8" type="ORF">PVAP13_8NG094400</name>
</gene>
<feature type="compositionally biased region" description="Polar residues" evidence="6">
    <location>
        <begin position="310"/>
        <end position="326"/>
    </location>
</feature>
<evidence type="ECO:0000259" key="7">
    <source>
        <dbReference type="Pfam" id="PF23121"/>
    </source>
</evidence>
<feature type="region of interest" description="Disordered" evidence="6">
    <location>
        <begin position="746"/>
        <end position="815"/>
    </location>
</feature>
<organism evidence="8 9">
    <name type="scientific">Panicum virgatum</name>
    <name type="common">Blackwell switchgrass</name>
    <dbReference type="NCBI Taxonomy" id="38727"/>
    <lineage>
        <taxon>Eukaryota</taxon>
        <taxon>Viridiplantae</taxon>
        <taxon>Streptophyta</taxon>
        <taxon>Embryophyta</taxon>
        <taxon>Tracheophyta</taxon>
        <taxon>Spermatophyta</taxon>
        <taxon>Magnoliopsida</taxon>
        <taxon>Liliopsida</taxon>
        <taxon>Poales</taxon>
        <taxon>Poaceae</taxon>
        <taxon>PACMAD clade</taxon>
        <taxon>Panicoideae</taxon>
        <taxon>Panicodae</taxon>
        <taxon>Paniceae</taxon>
        <taxon>Panicinae</taxon>
        <taxon>Panicum</taxon>
        <taxon>Panicum sect. Hiantes</taxon>
    </lineage>
</organism>
<feature type="compositionally biased region" description="Low complexity" evidence="6">
    <location>
        <begin position="483"/>
        <end position="494"/>
    </location>
</feature>
<feature type="region of interest" description="Disordered" evidence="6">
    <location>
        <begin position="150"/>
        <end position="174"/>
    </location>
</feature>
<keyword evidence="3" id="KW-0862">Zinc</keyword>
<feature type="compositionally biased region" description="Low complexity" evidence="6">
    <location>
        <begin position="439"/>
        <end position="455"/>
    </location>
</feature>
<feature type="compositionally biased region" description="Polar residues" evidence="6">
    <location>
        <begin position="396"/>
        <end position="409"/>
    </location>
</feature>
<feature type="compositionally biased region" description="Basic and acidic residues" evidence="6">
    <location>
        <begin position="150"/>
        <end position="162"/>
    </location>
</feature>
<comment type="caution">
    <text evidence="8">The sequence shown here is derived from an EMBL/GenBank/DDBJ whole genome shotgun (WGS) entry which is preliminary data.</text>
</comment>
<keyword evidence="4" id="KW-0805">Transcription regulation</keyword>
<dbReference type="PANTHER" id="PTHR33304">
    <property type="match status" value="1"/>
</dbReference>
<protein>
    <recommendedName>
        <fullName evidence="7">AIPP2-like SPOC-like domain-containing protein</fullName>
    </recommendedName>
</protein>
<feature type="compositionally biased region" description="Basic and acidic residues" evidence="6">
    <location>
        <begin position="495"/>
        <end position="514"/>
    </location>
</feature>
<dbReference type="OrthoDB" id="1932206at2759"/>
<keyword evidence="1" id="KW-0479">Metal-binding</keyword>
<feature type="region of interest" description="Disordered" evidence="6">
    <location>
        <begin position="310"/>
        <end position="381"/>
    </location>
</feature>
<sequence>MDVVCEVCGVVGYKHLLVQCNSCRNATRHRYCLDNVIYDPSIEWLCDDCAPRHNEAAESLNWRCDDHHSIQLGSSIIDEPNVNRVEVTEELWSWGHRRHRSYMARRYSTWGHRKHRSRKARRDSTDAYTRYFLSEATFNSSEMIVGENSKLKDAEKEGESKNGHLAYGPESADVSSHSASDLAAEIQKTMGDVEPTMNTVECLDLGLLTEKDRCSLSPSYVEGSIPEGSKTDFLPLIIERSRPFVVNGSCPPLPNVELEDGSSQESESAEQSCPWVVVNPNGSSHSPLDPALEIEEQETKAALFASVNDVQQSHPSFSDETSPTLSSEEHTDGSTSESWEQPQPSEVVKPWEDVPKSILGSNPQSNNSQPMQSSGLDVGNTDVLDSSKACLFSRSMSKTVEPSSLSNGGDSAVEQDHAERTECLSGTETVTPAVDNVQGSSPSAEPSSSSNGGDSAVEKNRAERTECLSGTEIVTPALDNVQESSPLAEPPSSSNEEHDSAVGKNSAERTECLSRTETVTPALDSVQASSTSTAKECLVSDVDNSDEANRSDKHILCSVENKESEQVEVPSSHLNILNGELHCSHNGLNESSHPSSELEGRNTQDDVPKASVSAGKNVFCSQVSQTEDDNSEVLPSKNVSPCKATKSNSKKRSNRHTECHTKHQEIKLEIITKDINADPAQLKSCRPSKQLDHACSSVSLDLSSKTKEVNNANDAGPIFPSAAQSFENIVPMERKRLVLPCDEDAKAMRMGDSNPPSSKNDGQVRMNRRRVENGTMNKRRSGGNHEEALSPGNTLTKKQRRQNKDKNAPLRNPSVQCAPKDAELLVSEAAVAAGHCSLSGMPVFSAPTDQESFICPRPIDRPYWTGIMKIGQEYISLAAHLSNQACKKVQELSRSLPPIMKVTKHSKLKAWPKCWEASSEPTAESIGLYFFSDNMRPNKDLDRLVQYVTDHSIILKYVFGFDKLLIFPSVLLPEQCQTFQGKPYLWGVFRRRSCKSKAASQVKQKVSTSHAVERKDQDHEDKVQGDTQDQEMPVSKGTMPSERQPSPGPVHGVGTEIDPSDHGKPHATSEAPPTKLLGLVVAQTPRSEQFIKELENEGALVFAVKGLVKPGPIGL</sequence>
<dbReference type="Proteomes" id="UP000823388">
    <property type="component" value="Chromosome 8N"/>
</dbReference>
<accession>A0A8T0P5F9</accession>
<feature type="compositionally biased region" description="Low complexity" evidence="6">
    <location>
        <begin position="361"/>
        <end position="374"/>
    </location>
</feature>
<name>A0A8T0P5F9_PANVG</name>
<dbReference type="GO" id="GO:0034244">
    <property type="term" value="P:negative regulation of transcription elongation by RNA polymerase II"/>
    <property type="evidence" value="ECO:0007669"/>
    <property type="project" value="InterPro"/>
</dbReference>
<feature type="compositionally biased region" description="Low complexity" evidence="6">
    <location>
        <begin position="263"/>
        <end position="272"/>
    </location>
</feature>
<feature type="compositionally biased region" description="Polar residues" evidence="6">
    <location>
        <begin position="586"/>
        <end position="595"/>
    </location>
</feature>
<dbReference type="InterPro" id="IPR049914">
    <property type="entry name" value="PHD1-3/5-6"/>
</dbReference>
<feature type="region of interest" description="Disordered" evidence="6">
    <location>
        <begin position="1000"/>
        <end position="1074"/>
    </location>
</feature>
<dbReference type="Pfam" id="PF23121">
    <property type="entry name" value="SPOC_AIPP2"/>
    <property type="match status" value="1"/>
</dbReference>
<evidence type="ECO:0000256" key="2">
    <source>
        <dbReference type="ARBA" id="ARBA00022771"/>
    </source>
</evidence>
<keyword evidence="9" id="KW-1185">Reference proteome</keyword>
<evidence type="ECO:0000313" key="9">
    <source>
        <dbReference type="Proteomes" id="UP000823388"/>
    </source>
</evidence>
<keyword evidence="2" id="KW-0863">Zinc-finger</keyword>
<evidence type="ECO:0000256" key="3">
    <source>
        <dbReference type="ARBA" id="ARBA00022833"/>
    </source>
</evidence>
<dbReference type="InterPro" id="IPR011011">
    <property type="entry name" value="Znf_FYVE_PHD"/>
</dbReference>
<feature type="region of interest" description="Disordered" evidence="6">
    <location>
        <begin position="585"/>
        <end position="611"/>
    </location>
</feature>
<dbReference type="EMBL" id="CM029052">
    <property type="protein sequence ID" value="KAG2555919.1"/>
    <property type="molecule type" value="Genomic_DNA"/>
</dbReference>
<evidence type="ECO:0000256" key="6">
    <source>
        <dbReference type="SAM" id="MobiDB-lite"/>
    </source>
</evidence>
<feature type="compositionally biased region" description="Basic and acidic residues" evidence="6">
    <location>
        <begin position="1011"/>
        <end position="1024"/>
    </location>
</feature>
<feature type="domain" description="AIPP2-like SPOC-like" evidence="7">
    <location>
        <begin position="864"/>
        <end position="989"/>
    </location>
</feature>
<feature type="compositionally biased region" description="Basic and acidic residues" evidence="6">
    <location>
        <begin position="456"/>
        <end position="466"/>
    </location>
</feature>
<dbReference type="GO" id="GO:0008270">
    <property type="term" value="F:zinc ion binding"/>
    <property type="evidence" value="ECO:0007669"/>
    <property type="project" value="UniProtKB-KW"/>
</dbReference>
<evidence type="ECO:0000256" key="1">
    <source>
        <dbReference type="ARBA" id="ARBA00022723"/>
    </source>
</evidence>
<dbReference type="AlphaFoldDB" id="A0A8T0P5F9"/>
<dbReference type="PANTHER" id="PTHR33304:SF59">
    <property type="entry name" value="RING_FYVE_PHD ZINC FINGER SUPERFAMILY PROTEIN"/>
    <property type="match status" value="1"/>
</dbReference>
<feature type="region of interest" description="Disordered" evidence="6">
    <location>
        <begin position="255"/>
        <end position="289"/>
    </location>
</feature>